<dbReference type="RefSeq" id="WP_200199339.1">
    <property type="nucleotide sequence ID" value="NZ_JAENHM010000089.1"/>
</dbReference>
<dbReference type="Proteomes" id="UP000652760">
    <property type="component" value="Unassembled WGS sequence"/>
</dbReference>
<gene>
    <name evidence="3" type="ORF">JHL17_35310</name>
</gene>
<evidence type="ECO:0000256" key="1">
    <source>
        <dbReference type="ARBA" id="ARBA00022842"/>
    </source>
</evidence>
<feature type="domain" description="MobA-like NTP transferase" evidence="2">
    <location>
        <begin position="17"/>
        <end position="149"/>
    </location>
</feature>
<keyword evidence="1" id="KW-0460">Magnesium</keyword>
<dbReference type="InterPro" id="IPR029044">
    <property type="entry name" value="Nucleotide-diphossugar_trans"/>
</dbReference>
<name>A0ABS1FGW0_9PROT</name>
<dbReference type="EMBL" id="JAENHM010000089">
    <property type="protein sequence ID" value="MBK1842676.1"/>
    <property type="molecule type" value="Genomic_DNA"/>
</dbReference>
<keyword evidence="4" id="KW-1185">Reference proteome</keyword>
<reference evidence="4" key="1">
    <citation type="submission" date="2021-01" db="EMBL/GenBank/DDBJ databases">
        <title>Genome public.</title>
        <authorList>
            <person name="Liu C."/>
            <person name="Sun Q."/>
        </authorList>
    </citation>
    <scope>NUCLEOTIDE SEQUENCE [LARGE SCALE GENOMIC DNA]</scope>
    <source>
        <strain evidence="4">YIM B02556</strain>
    </source>
</reference>
<comment type="caution">
    <text evidence="3">The sequence shown here is derived from an EMBL/GenBank/DDBJ whole genome shotgun (WGS) entry which is preliminary data.</text>
</comment>
<accession>A0ABS1FGW0</accession>
<dbReference type="Gene3D" id="3.90.550.10">
    <property type="entry name" value="Spore Coat Polysaccharide Biosynthesis Protein SpsA, Chain A"/>
    <property type="match status" value="1"/>
</dbReference>
<evidence type="ECO:0000259" key="2">
    <source>
        <dbReference type="Pfam" id="PF12804"/>
    </source>
</evidence>
<evidence type="ECO:0000313" key="3">
    <source>
        <dbReference type="EMBL" id="MBK1842676.1"/>
    </source>
</evidence>
<dbReference type="Pfam" id="PF12804">
    <property type="entry name" value="NTP_transf_3"/>
    <property type="match status" value="1"/>
</dbReference>
<organism evidence="3 4">
    <name type="scientific">Azospirillum endophyticum</name>
    <dbReference type="NCBI Taxonomy" id="2800326"/>
    <lineage>
        <taxon>Bacteria</taxon>
        <taxon>Pseudomonadati</taxon>
        <taxon>Pseudomonadota</taxon>
        <taxon>Alphaproteobacteria</taxon>
        <taxon>Rhodospirillales</taxon>
        <taxon>Azospirillaceae</taxon>
        <taxon>Azospirillum</taxon>
    </lineage>
</organism>
<sequence>MSSVPSTERPPTANLTAIVLAGSRGAADPVAAAAGVSHKALAPVAGVPMLVRVLETLAAVPRVGRVAVVIERPGLVLEDPAFAGFLARGTLEVVPAASSPSRSVLAALEAVPDPFPCLVTTADHPLLTPAMVEHFWTQAPPDADAAVGLARAETIRAAHPDTRRTYLRFGDGAWSGCNLFVLRTETALSVVSFWRRVEQDRKKPWRMIGLLGPGMLLSYVLGRLRLGAALAALGRRTGTRLAAVEMPFADAAVDVDRPDDLALAEAILARRVTGQVGAPQGRAATS</sequence>
<dbReference type="SUPFAM" id="SSF53448">
    <property type="entry name" value="Nucleotide-diphospho-sugar transferases"/>
    <property type="match status" value="1"/>
</dbReference>
<dbReference type="InterPro" id="IPR025877">
    <property type="entry name" value="MobA-like_NTP_Trfase"/>
</dbReference>
<evidence type="ECO:0000313" key="4">
    <source>
        <dbReference type="Proteomes" id="UP000652760"/>
    </source>
</evidence>
<protein>
    <submittedName>
        <fullName evidence="3">Nucleotidyltransferase family protein</fullName>
    </submittedName>
</protein>
<proteinExistence type="predicted"/>